<keyword evidence="7" id="KW-0573">Peptidoglycan synthesis</keyword>
<dbReference type="PANTHER" id="PTHR30474:SF2">
    <property type="entry name" value="PEPTIDOGLYCAN GLYCOSYLTRANSFERASE FTSW-RELATED"/>
    <property type="match status" value="1"/>
</dbReference>
<dbReference type="EC" id="2.4.99.28" evidence="15"/>
<evidence type="ECO:0000256" key="3">
    <source>
        <dbReference type="ARBA" id="ARBA00022676"/>
    </source>
</evidence>
<dbReference type="PROSITE" id="PS00428">
    <property type="entry name" value="FTSW_RODA_SPOVE"/>
    <property type="match status" value="1"/>
</dbReference>
<name>A0A2I1I093_9ACTO</name>
<evidence type="ECO:0000256" key="18">
    <source>
        <dbReference type="SAM" id="MobiDB-lite"/>
    </source>
</evidence>
<evidence type="ECO:0000313" key="20">
    <source>
        <dbReference type="EMBL" id="PKY64493.1"/>
    </source>
</evidence>
<evidence type="ECO:0000256" key="17">
    <source>
        <dbReference type="ARBA" id="ARBA00049966"/>
    </source>
</evidence>
<dbReference type="GO" id="GO:0005886">
    <property type="term" value="C:plasma membrane"/>
    <property type="evidence" value="ECO:0007669"/>
    <property type="project" value="TreeGrafter"/>
</dbReference>
<dbReference type="AlphaFoldDB" id="A0A2I1I093"/>
<dbReference type="GO" id="GO:0008955">
    <property type="term" value="F:peptidoglycan glycosyltransferase activity"/>
    <property type="evidence" value="ECO:0007669"/>
    <property type="project" value="UniProtKB-EC"/>
</dbReference>
<feature type="transmembrane region" description="Helical" evidence="19">
    <location>
        <begin position="207"/>
        <end position="223"/>
    </location>
</feature>
<evidence type="ECO:0000256" key="4">
    <source>
        <dbReference type="ARBA" id="ARBA00022679"/>
    </source>
</evidence>
<evidence type="ECO:0000256" key="14">
    <source>
        <dbReference type="ARBA" id="ARBA00041418"/>
    </source>
</evidence>
<dbReference type="GO" id="GO:0008360">
    <property type="term" value="P:regulation of cell shape"/>
    <property type="evidence" value="ECO:0007669"/>
    <property type="project" value="UniProtKB-KW"/>
</dbReference>
<gene>
    <name evidence="20" type="ORF">CYJ22_05330</name>
</gene>
<evidence type="ECO:0000256" key="2">
    <source>
        <dbReference type="ARBA" id="ARBA00004752"/>
    </source>
</evidence>
<evidence type="ECO:0000256" key="5">
    <source>
        <dbReference type="ARBA" id="ARBA00022692"/>
    </source>
</evidence>
<evidence type="ECO:0000313" key="21">
    <source>
        <dbReference type="Proteomes" id="UP000234198"/>
    </source>
</evidence>
<keyword evidence="9 19" id="KW-0472">Membrane</keyword>
<keyword evidence="6" id="KW-0133">Cell shape</keyword>
<evidence type="ECO:0000256" key="9">
    <source>
        <dbReference type="ARBA" id="ARBA00023136"/>
    </source>
</evidence>
<sequence length="435" mass="46158">MRSLTRCRAWLPSGGAPVATNKRGWHIPTVTLPRIRFGSGQERQEDPVTTYYLVVLPAIVLSVFGLVMGFSAQTVTSIAQGENPYTAYARPLLIIVVSLLIAMIVQLVPQRWFVYLAPVMFVGALGFQTLVLSPLGRSEGGNANWVKIGPIMAQPSEFLKLALIVFLALMVSKSASKRSDLRAMAVAVGLPILIALGAVMLGRDMGTAMVVAVGALGAVWVAGLPKRWFGGLVMLAVPTMVLLVLSNPTRIRRILAILPGTSKGPDESAPEQIDHSLWALGSGGLTGLGPGASREKWNYLQAAHTDFIFAIVGEEFGLLGTLAVLVCLGLLVWGMIRVARESSDLFVVVVSSGVASWIGVQTTINVLSVTGLGPVIGVPLPLVSYGGSSFLFTITAIAVVASFARARAGMRMIGRPDEASAGRDPRVAPRRRAAR</sequence>
<evidence type="ECO:0000256" key="15">
    <source>
        <dbReference type="ARBA" id="ARBA00044770"/>
    </source>
</evidence>
<accession>A0A2I1I093</accession>
<comment type="subcellular location">
    <subcellularLocation>
        <location evidence="1">Membrane</location>
        <topology evidence="1">Multi-pass membrane protein</topology>
    </subcellularLocation>
</comment>
<feature type="transmembrane region" description="Helical" evidence="19">
    <location>
        <begin position="151"/>
        <end position="171"/>
    </location>
</feature>
<reference evidence="20 21" key="1">
    <citation type="submission" date="2017-12" db="EMBL/GenBank/DDBJ databases">
        <title>Phylogenetic diversity of female urinary microbiome.</title>
        <authorList>
            <person name="Thomas-White K."/>
            <person name="Wolfe A.J."/>
        </authorList>
    </citation>
    <scope>NUCLEOTIDE SEQUENCE [LARGE SCALE GENOMIC DNA]</scope>
    <source>
        <strain evidence="20 21">UMB0018</strain>
    </source>
</reference>
<feature type="transmembrane region" description="Helical" evidence="19">
    <location>
        <begin position="307"/>
        <end position="333"/>
    </location>
</feature>
<evidence type="ECO:0000256" key="16">
    <source>
        <dbReference type="ARBA" id="ARBA00049902"/>
    </source>
</evidence>
<dbReference type="InterPro" id="IPR001182">
    <property type="entry name" value="FtsW/RodA"/>
</dbReference>
<comment type="caution">
    <text evidence="20">The sequence shown here is derived from an EMBL/GenBank/DDBJ whole genome shotgun (WGS) entry which is preliminary data.</text>
</comment>
<comment type="catalytic activity">
    <reaction evidence="16">
        <text>[GlcNAc-(1-&gt;4)-Mur2Ac(oyl-L-Ala-gamma-D-Glu-L-Lys-D-Ala-D-Ala)](n)-di-trans,octa-cis-undecaprenyl diphosphate + beta-D-GlcNAc-(1-&gt;4)-Mur2Ac(oyl-L-Ala-gamma-D-Glu-L-Lys-D-Ala-D-Ala)-di-trans,octa-cis-undecaprenyl diphosphate = [GlcNAc-(1-&gt;4)-Mur2Ac(oyl-L-Ala-gamma-D-Glu-L-Lys-D-Ala-D-Ala)](n+1)-di-trans,octa-cis-undecaprenyl diphosphate + di-trans,octa-cis-undecaprenyl diphosphate + H(+)</text>
        <dbReference type="Rhea" id="RHEA:23708"/>
        <dbReference type="Rhea" id="RHEA-COMP:9602"/>
        <dbReference type="Rhea" id="RHEA-COMP:9603"/>
        <dbReference type="ChEBI" id="CHEBI:15378"/>
        <dbReference type="ChEBI" id="CHEBI:58405"/>
        <dbReference type="ChEBI" id="CHEBI:60033"/>
        <dbReference type="ChEBI" id="CHEBI:78435"/>
        <dbReference type="EC" id="2.4.99.28"/>
    </reaction>
</comment>
<evidence type="ECO:0000256" key="7">
    <source>
        <dbReference type="ARBA" id="ARBA00022984"/>
    </source>
</evidence>
<evidence type="ECO:0000256" key="19">
    <source>
        <dbReference type="SAM" id="Phobius"/>
    </source>
</evidence>
<proteinExistence type="inferred from homology"/>
<evidence type="ECO:0000256" key="8">
    <source>
        <dbReference type="ARBA" id="ARBA00022989"/>
    </source>
</evidence>
<feature type="region of interest" description="Disordered" evidence="18">
    <location>
        <begin position="416"/>
        <end position="435"/>
    </location>
</feature>
<dbReference type="InterPro" id="IPR018365">
    <property type="entry name" value="Cell_cycle_FtsW-rel_CS"/>
</dbReference>
<dbReference type="PANTHER" id="PTHR30474">
    <property type="entry name" value="CELL CYCLE PROTEIN"/>
    <property type="match status" value="1"/>
</dbReference>
<feature type="transmembrane region" description="Helical" evidence="19">
    <location>
        <begin position="228"/>
        <end position="245"/>
    </location>
</feature>
<dbReference type="Pfam" id="PF01098">
    <property type="entry name" value="FTSW_RODA_SPOVE"/>
    <property type="match status" value="1"/>
</dbReference>
<organism evidence="20 21">
    <name type="scientific">Schaalia odontolytica</name>
    <dbReference type="NCBI Taxonomy" id="1660"/>
    <lineage>
        <taxon>Bacteria</taxon>
        <taxon>Bacillati</taxon>
        <taxon>Actinomycetota</taxon>
        <taxon>Actinomycetes</taxon>
        <taxon>Actinomycetales</taxon>
        <taxon>Actinomycetaceae</taxon>
        <taxon>Schaalia</taxon>
    </lineage>
</organism>
<keyword evidence="20" id="KW-0131">Cell cycle</keyword>
<keyword evidence="5 19" id="KW-0812">Transmembrane</keyword>
<dbReference type="GO" id="GO:0015648">
    <property type="term" value="F:lipid-linked peptidoglycan transporter activity"/>
    <property type="evidence" value="ECO:0007669"/>
    <property type="project" value="TreeGrafter"/>
</dbReference>
<comment type="pathway">
    <text evidence="2">Cell wall biogenesis; peptidoglycan biosynthesis.</text>
</comment>
<keyword evidence="4" id="KW-0808">Transferase</keyword>
<feature type="transmembrane region" description="Helical" evidence="19">
    <location>
        <begin position="345"/>
        <end position="364"/>
    </location>
</feature>
<dbReference type="GO" id="GO:0009252">
    <property type="term" value="P:peptidoglycan biosynthetic process"/>
    <property type="evidence" value="ECO:0007669"/>
    <property type="project" value="UniProtKB-KW"/>
</dbReference>
<keyword evidence="20" id="KW-0132">Cell division</keyword>
<dbReference type="GO" id="GO:0032153">
    <property type="term" value="C:cell division site"/>
    <property type="evidence" value="ECO:0007669"/>
    <property type="project" value="TreeGrafter"/>
</dbReference>
<feature type="transmembrane region" description="Helical" evidence="19">
    <location>
        <begin position="183"/>
        <end position="201"/>
    </location>
</feature>
<feature type="compositionally biased region" description="Basic and acidic residues" evidence="18">
    <location>
        <begin position="416"/>
        <end position="427"/>
    </location>
</feature>
<evidence type="ECO:0000256" key="10">
    <source>
        <dbReference type="ARBA" id="ARBA00032370"/>
    </source>
</evidence>
<dbReference type="EMBL" id="PKKM01000006">
    <property type="protein sequence ID" value="PKY64493.1"/>
    <property type="molecule type" value="Genomic_DNA"/>
</dbReference>
<comment type="function">
    <text evidence="17">Peptidoglycan polymerase that is essential for cell division.</text>
</comment>
<evidence type="ECO:0000256" key="13">
    <source>
        <dbReference type="ARBA" id="ARBA00041185"/>
    </source>
</evidence>
<protein>
    <recommendedName>
        <fullName evidence="13">Probable peptidoglycan glycosyltransferase FtsW</fullName>
        <ecNumber evidence="15">2.4.99.28</ecNumber>
    </recommendedName>
    <alternativeName>
        <fullName evidence="14">Cell division protein FtsW</fullName>
    </alternativeName>
    <alternativeName>
        <fullName evidence="11">Cell wall polymerase</fullName>
    </alternativeName>
    <alternativeName>
        <fullName evidence="10">Peptidoglycan polymerase</fullName>
    </alternativeName>
</protein>
<dbReference type="GO" id="GO:0051301">
    <property type="term" value="P:cell division"/>
    <property type="evidence" value="ECO:0007669"/>
    <property type="project" value="UniProtKB-KW"/>
</dbReference>
<evidence type="ECO:0000256" key="1">
    <source>
        <dbReference type="ARBA" id="ARBA00004141"/>
    </source>
</evidence>
<feature type="transmembrane region" description="Helical" evidence="19">
    <location>
        <begin position="51"/>
        <end position="75"/>
    </location>
</feature>
<evidence type="ECO:0000256" key="12">
    <source>
        <dbReference type="ARBA" id="ARBA00038053"/>
    </source>
</evidence>
<feature type="transmembrane region" description="Helical" evidence="19">
    <location>
        <begin position="87"/>
        <end position="105"/>
    </location>
</feature>
<keyword evidence="3" id="KW-0328">Glycosyltransferase</keyword>
<evidence type="ECO:0000256" key="11">
    <source>
        <dbReference type="ARBA" id="ARBA00033270"/>
    </source>
</evidence>
<evidence type="ECO:0000256" key="6">
    <source>
        <dbReference type="ARBA" id="ARBA00022960"/>
    </source>
</evidence>
<feature type="transmembrane region" description="Helical" evidence="19">
    <location>
        <begin position="112"/>
        <end position="131"/>
    </location>
</feature>
<dbReference type="Proteomes" id="UP000234198">
    <property type="component" value="Unassembled WGS sequence"/>
</dbReference>
<comment type="similarity">
    <text evidence="12">Belongs to the SEDS family. FtsW subfamily.</text>
</comment>
<keyword evidence="8 19" id="KW-1133">Transmembrane helix</keyword>
<feature type="transmembrane region" description="Helical" evidence="19">
    <location>
        <begin position="384"/>
        <end position="404"/>
    </location>
</feature>